<evidence type="ECO:0000313" key="5">
    <source>
        <dbReference type="Proteomes" id="UP001249945"/>
    </source>
</evidence>
<proteinExistence type="predicted"/>
<evidence type="ECO:0000259" key="3">
    <source>
        <dbReference type="Pfam" id="PF13731"/>
    </source>
</evidence>
<feature type="region of interest" description="Disordered" evidence="1">
    <location>
        <begin position="45"/>
        <end position="74"/>
    </location>
</feature>
<dbReference type="InterPro" id="IPR027994">
    <property type="entry name" value="WxL_dom"/>
</dbReference>
<dbReference type="AlphaFoldDB" id="A0AAW8R5P8"/>
<reference evidence="4" key="1">
    <citation type="submission" date="2022-04" db="EMBL/GenBank/DDBJ databases">
        <title>Draft genome sequences of lactic acid bacteria (LAB) strains involved in meat spoilage.</title>
        <authorList>
            <person name="Palevich N."/>
        </authorList>
    </citation>
    <scope>NUCLEOTIDE SEQUENCE</scope>
    <source>
        <strain evidence="4">9-14</strain>
    </source>
</reference>
<keyword evidence="2" id="KW-0732">Signal</keyword>
<protein>
    <submittedName>
        <fullName evidence="4">WxL domain-containing protein</fullName>
    </submittedName>
</protein>
<dbReference type="RefSeq" id="WP_311779769.1">
    <property type="nucleotide sequence ID" value="NZ_JALRMR010000001.1"/>
</dbReference>
<dbReference type="EMBL" id="JALRMR010000001">
    <property type="protein sequence ID" value="MDT1972960.1"/>
    <property type="molecule type" value="Genomic_DNA"/>
</dbReference>
<comment type="caution">
    <text evidence="4">The sequence shown here is derived from an EMBL/GenBank/DDBJ whole genome shotgun (WGS) entry which is preliminary data.</text>
</comment>
<organism evidence="4 5">
    <name type="scientific">Carnobacterium divergens</name>
    <name type="common">Lactobacillus divergens</name>
    <dbReference type="NCBI Taxonomy" id="2748"/>
    <lineage>
        <taxon>Bacteria</taxon>
        <taxon>Bacillati</taxon>
        <taxon>Bacillota</taxon>
        <taxon>Bacilli</taxon>
        <taxon>Lactobacillales</taxon>
        <taxon>Carnobacteriaceae</taxon>
        <taxon>Carnobacterium</taxon>
    </lineage>
</organism>
<evidence type="ECO:0000313" key="4">
    <source>
        <dbReference type="EMBL" id="MDT1972960.1"/>
    </source>
</evidence>
<dbReference type="Pfam" id="PF13731">
    <property type="entry name" value="WxL"/>
    <property type="match status" value="1"/>
</dbReference>
<feature type="chain" id="PRO_5043690125" evidence="2">
    <location>
        <begin position="27"/>
        <end position="244"/>
    </location>
</feature>
<feature type="signal peptide" evidence="2">
    <location>
        <begin position="1"/>
        <end position="26"/>
    </location>
</feature>
<dbReference type="Proteomes" id="UP001249945">
    <property type="component" value="Unassembled WGS sequence"/>
</dbReference>
<evidence type="ECO:0000256" key="2">
    <source>
        <dbReference type="SAM" id="SignalP"/>
    </source>
</evidence>
<gene>
    <name evidence="4" type="ORF">MX635_00960</name>
</gene>
<feature type="domain" description="WxL" evidence="3">
    <location>
        <begin position="36"/>
        <end position="242"/>
    </location>
</feature>
<name>A0AAW8R5P8_CARDV</name>
<accession>A0AAW8R5P8</accession>
<evidence type="ECO:0000256" key="1">
    <source>
        <dbReference type="SAM" id="MobiDB-lite"/>
    </source>
</evidence>
<sequence length="244" mass="26228">MKTTKLVMASMVIAGTLFSTSLAVFAEDENPGVIEKSIKSQGDVTFKIDDGKTPPVDPTDPNKPVDPIEPGESTDGPLSIDHVSNLHFGEQLISAKPKTYYANLEKVKLGEDEKEVPNYVQVTDKRGSNEGWYLSVKQEKQFATGEDVELDGAVLSLSNTQVKTTTDNKATPPTPNTTFSLTPDGTAVPVMSAQKDEGMGLWVGSFGNETTGENSVSLYVPGESAKQTATYSTTLTWTISNTEI</sequence>